<dbReference type="PANTHER" id="PTHR30303:SF0">
    <property type="entry name" value="CARBAMOYL DEHYDRATASE HYPE"/>
    <property type="match status" value="1"/>
</dbReference>
<dbReference type="Gene3D" id="3.90.650.10">
    <property type="entry name" value="PurM-like C-terminal domain"/>
    <property type="match status" value="1"/>
</dbReference>
<sequence>PLVEMVQKMLEAGVEVHALRDVTRGGLATVLKELAEASGKIFTLEQEEIPVTPQVRDFCGLLGLDPLYMGNEGKLAVIVAEKDADRALEIMRDCAYGEEAVRIGKVSEDAKEKETSAGSGKLLLRTRIGGIRNLDVLMGEGLPRIC</sequence>
<accession>A0A9D1EB89</accession>
<dbReference type="InterPro" id="IPR036676">
    <property type="entry name" value="PurM-like_C_sf"/>
</dbReference>
<dbReference type="SUPFAM" id="SSF56042">
    <property type="entry name" value="PurM C-terminal domain-like"/>
    <property type="match status" value="1"/>
</dbReference>
<feature type="domain" description="PurM-like C-terminal" evidence="1">
    <location>
        <begin position="6"/>
        <end position="113"/>
    </location>
</feature>
<dbReference type="InterPro" id="IPR010918">
    <property type="entry name" value="PurM-like_C_dom"/>
</dbReference>
<reference evidence="2" key="2">
    <citation type="journal article" date="2021" name="PeerJ">
        <title>Extensive microbial diversity within the chicken gut microbiome revealed by metagenomics and culture.</title>
        <authorList>
            <person name="Gilroy R."/>
            <person name="Ravi A."/>
            <person name="Getino M."/>
            <person name="Pursley I."/>
            <person name="Horton D.L."/>
            <person name="Alikhan N.F."/>
            <person name="Baker D."/>
            <person name="Gharbi K."/>
            <person name="Hall N."/>
            <person name="Watson M."/>
            <person name="Adriaenssens E.M."/>
            <person name="Foster-Nyarko E."/>
            <person name="Jarju S."/>
            <person name="Secka A."/>
            <person name="Antonio M."/>
            <person name="Oren A."/>
            <person name="Chaudhuri R.R."/>
            <person name="La Ragione R."/>
            <person name="Hildebrand F."/>
            <person name="Pallen M.J."/>
        </authorList>
    </citation>
    <scope>NUCLEOTIDE SEQUENCE</scope>
    <source>
        <strain evidence="2">ChiSjej5B23-6657</strain>
    </source>
</reference>
<proteinExistence type="predicted"/>
<organism evidence="2 3">
    <name type="scientific">Candidatus Pullilachnospira gallistercoris</name>
    <dbReference type="NCBI Taxonomy" id="2840911"/>
    <lineage>
        <taxon>Bacteria</taxon>
        <taxon>Bacillati</taxon>
        <taxon>Bacillota</taxon>
        <taxon>Clostridia</taxon>
        <taxon>Lachnospirales</taxon>
        <taxon>Lachnospiraceae</taxon>
        <taxon>Lachnospiraceae incertae sedis</taxon>
        <taxon>Candidatus Pullilachnospira</taxon>
    </lineage>
</organism>
<gene>
    <name evidence="2" type="ORF">IAA55_10220</name>
</gene>
<evidence type="ECO:0000259" key="1">
    <source>
        <dbReference type="Pfam" id="PF02769"/>
    </source>
</evidence>
<dbReference type="AlphaFoldDB" id="A0A9D1EB89"/>
<name>A0A9D1EB89_9FIRM</name>
<dbReference type="GO" id="GO:0051604">
    <property type="term" value="P:protein maturation"/>
    <property type="evidence" value="ECO:0007669"/>
    <property type="project" value="TreeGrafter"/>
</dbReference>
<feature type="non-terminal residue" evidence="2">
    <location>
        <position position="1"/>
    </location>
</feature>
<dbReference type="Proteomes" id="UP000823912">
    <property type="component" value="Unassembled WGS sequence"/>
</dbReference>
<dbReference type="InterPro" id="IPR011854">
    <property type="entry name" value="HypE"/>
</dbReference>
<dbReference type="PANTHER" id="PTHR30303">
    <property type="entry name" value="HYDROGENASE ISOENZYMES FORMATION PROTEIN HYPE"/>
    <property type="match status" value="1"/>
</dbReference>
<protein>
    <submittedName>
        <fullName evidence="2">Hydrogenase expression/formation protein HypE</fullName>
    </submittedName>
</protein>
<reference evidence="2" key="1">
    <citation type="submission" date="2020-10" db="EMBL/GenBank/DDBJ databases">
        <authorList>
            <person name="Gilroy R."/>
        </authorList>
    </citation>
    <scope>NUCLEOTIDE SEQUENCE</scope>
    <source>
        <strain evidence="2">ChiSjej5B23-6657</strain>
    </source>
</reference>
<dbReference type="Pfam" id="PF02769">
    <property type="entry name" value="AIRS_C"/>
    <property type="match status" value="1"/>
</dbReference>
<evidence type="ECO:0000313" key="2">
    <source>
        <dbReference type="EMBL" id="HIR71637.1"/>
    </source>
</evidence>
<evidence type="ECO:0000313" key="3">
    <source>
        <dbReference type="Proteomes" id="UP000823912"/>
    </source>
</evidence>
<dbReference type="EMBL" id="DVHM01000177">
    <property type="protein sequence ID" value="HIR71637.1"/>
    <property type="molecule type" value="Genomic_DNA"/>
</dbReference>
<comment type="caution">
    <text evidence="2">The sequence shown here is derived from an EMBL/GenBank/DDBJ whole genome shotgun (WGS) entry which is preliminary data.</text>
</comment>